<dbReference type="AlphaFoldDB" id="A0A2T9YZV4"/>
<evidence type="ECO:0000256" key="3">
    <source>
        <dbReference type="SAM" id="MobiDB-lite"/>
    </source>
</evidence>
<evidence type="ECO:0000313" key="5">
    <source>
        <dbReference type="Proteomes" id="UP000245383"/>
    </source>
</evidence>
<evidence type="ECO:0000313" key="4">
    <source>
        <dbReference type="EMBL" id="PVU97882.1"/>
    </source>
</evidence>
<dbReference type="PANTHER" id="PTHR10358">
    <property type="entry name" value="ENDOSULFINE"/>
    <property type="match status" value="1"/>
</dbReference>
<keyword evidence="5" id="KW-1185">Reference proteome</keyword>
<proteinExistence type="inferred from homology"/>
<evidence type="ECO:0000256" key="1">
    <source>
        <dbReference type="ARBA" id="ARBA00010520"/>
    </source>
</evidence>
<gene>
    <name evidence="4" type="ORF">BB561_000276</name>
</gene>
<dbReference type="PANTHER" id="PTHR10358:SF6">
    <property type="entry name" value="ENDOSULFINE, ISOFORM A"/>
    <property type="match status" value="1"/>
</dbReference>
<evidence type="ECO:0000256" key="2">
    <source>
        <dbReference type="RuleBase" id="RU363120"/>
    </source>
</evidence>
<comment type="caution">
    <text evidence="4">The sequence shown here is derived from an EMBL/GenBank/DDBJ whole genome shotgun (WGS) entry which is preliminary data.</text>
</comment>
<protein>
    <recommendedName>
        <fullName evidence="2">mRNA stability protein</fullName>
    </recommendedName>
</protein>
<dbReference type="OrthoDB" id="5949865at2759"/>
<dbReference type="EMBL" id="MBFR01000006">
    <property type="protein sequence ID" value="PVU97882.1"/>
    <property type="molecule type" value="Genomic_DNA"/>
</dbReference>
<feature type="region of interest" description="Disordered" evidence="3">
    <location>
        <begin position="51"/>
        <end position="121"/>
    </location>
</feature>
<dbReference type="GO" id="GO:0004864">
    <property type="term" value="F:protein phosphatase inhibitor activity"/>
    <property type="evidence" value="ECO:0007669"/>
    <property type="project" value="TreeGrafter"/>
</dbReference>
<dbReference type="InterPro" id="IPR006760">
    <property type="entry name" value="Endosulphine"/>
</dbReference>
<sequence>MLPARQQKIDTSKLSEEEMKKFKQYGILPANKNLLSQRIKERKYFDSGDYALSRAGKTGTTVGEKHPSPDSIPHQHIHPFNSTGSISIAPPGGIPGSSLTDSPSIHVKDSSPPKPPNSQIN</sequence>
<dbReference type="Proteomes" id="UP000245383">
    <property type="component" value="Unassembled WGS sequence"/>
</dbReference>
<organism evidence="4 5">
    <name type="scientific">Smittium simulii</name>
    <dbReference type="NCBI Taxonomy" id="133385"/>
    <lineage>
        <taxon>Eukaryota</taxon>
        <taxon>Fungi</taxon>
        <taxon>Fungi incertae sedis</taxon>
        <taxon>Zoopagomycota</taxon>
        <taxon>Kickxellomycotina</taxon>
        <taxon>Harpellomycetes</taxon>
        <taxon>Harpellales</taxon>
        <taxon>Legeriomycetaceae</taxon>
        <taxon>Smittium</taxon>
    </lineage>
</organism>
<comment type="function">
    <text evidence="2">Plays an essential role in initiation of the G0 program by preventing the degradation of specific nutrient-regulated mRNAs via the 5'-3' mRNA decay pathway.</text>
</comment>
<accession>A0A2T9YZV4</accession>
<comment type="similarity">
    <text evidence="1 2">Belongs to the endosulfine family.</text>
</comment>
<dbReference type="Pfam" id="PF04667">
    <property type="entry name" value="Endosulfine"/>
    <property type="match status" value="1"/>
</dbReference>
<dbReference type="STRING" id="133385.A0A2T9YZV4"/>
<dbReference type="GO" id="GO:0005737">
    <property type="term" value="C:cytoplasm"/>
    <property type="evidence" value="ECO:0007669"/>
    <property type="project" value="TreeGrafter"/>
</dbReference>
<name>A0A2T9YZV4_9FUNG</name>
<feature type="compositionally biased region" description="Pro residues" evidence="3">
    <location>
        <begin position="112"/>
        <end position="121"/>
    </location>
</feature>
<reference evidence="4 5" key="1">
    <citation type="journal article" date="2018" name="MBio">
        <title>Comparative Genomics Reveals the Core Gene Toolbox for the Fungus-Insect Symbiosis.</title>
        <authorList>
            <person name="Wang Y."/>
            <person name="Stata M."/>
            <person name="Wang W."/>
            <person name="Stajich J.E."/>
            <person name="White M.M."/>
            <person name="Moncalvo J.M."/>
        </authorList>
    </citation>
    <scope>NUCLEOTIDE SEQUENCE [LARGE SCALE GENOMIC DNA]</scope>
    <source>
        <strain evidence="4 5">SWE-8-4</strain>
    </source>
</reference>